<name>A0AAD3P5C9_NEPGR</name>
<dbReference type="Proteomes" id="UP001279734">
    <property type="component" value="Unassembled WGS sequence"/>
</dbReference>
<gene>
    <name evidence="1" type="ORF">Nepgr_001925</name>
</gene>
<keyword evidence="2" id="KW-1185">Reference proteome</keyword>
<comment type="caution">
    <text evidence="1">The sequence shown here is derived from an EMBL/GenBank/DDBJ whole genome shotgun (WGS) entry which is preliminary data.</text>
</comment>
<sequence length="117" mass="12990">MSSKYSRVIRHCSSDGVTLRAPVFKPTGEFGDNLTIVLVWLSGPLSRAGLAYRLCSWVLLQSDQFAQVMGSVSRGYHLSLMDLILFWGHHKAILPKLFVMGPHDGFTGVKQLQDPSD</sequence>
<proteinExistence type="predicted"/>
<dbReference type="AlphaFoldDB" id="A0AAD3P5C9"/>
<reference evidence="1" key="1">
    <citation type="submission" date="2023-05" db="EMBL/GenBank/DDBJ databases">
        <title>Nepenthes gracilis genome sequencing.</title>
        <authorList>
            <person name="Fukushima K."/>
        </authorList>
    </citation>
    <scope>NUCLEOTIDE SEQUENCE</scope>
    <source>
        <strain evidence="1">SING2019-196</strain>
    </source>
</reference>
<dbReference type="EMBL" id="BSYO01000001">
    <property type="protein sequence ID" value="GMH00086.1"/>
    <property type="molecule type" value="Genomic_DNA"/>
</dbReference>
<protein>
    <submittedName>
        <fullName evidence="1">Uncharacterized protein</fullName>
    </submittedName>
</protein>
<evidence type="ECO:0000313" key="1">
    <source>
        <dbReference type="EMBL" id="GMH00086.1"/>
    </source>
</evidence>
<organism evidence="1 2">
    <name type="scientific">Nepenthes gracilis</name>
    <name type="common">Slender pitcher plant</name>
    <dbReference type="NCBI Taxonomy" id="150966"/>
    <lineage>
        <taxon>Eukaryota</taxon>
        <taxon>Viridiplantae</taxon>
        <taxon>Streptophyta</taxon>
        <taxon>Embryophyta</taxon>
        <taxon>Tracheophyta</taxon>
        <taxon>Spermatophyta</taxon>
        <taxon>Magnoliopsida</taxon>
        <taxon>eudicotyledons</taxon>
        <taxon>Gunneridae</taxon>
        <taxon>Pentapetalae</taxon>
        <taxon>Caryophyllales</taxon>
        <taxon>Nepenthaceae</taxon>
        <taxon>Nepenthes</taxon>
    </lineage>
</organism>
<accession>A0AAD3P5C9</accession>
<evidence type="ECO:0000313" key="2">
    <source>
        <dbReference type="Proteomes" id="UP001279734"/>
    </source>
</evidence>